<dbReference type="EMBL" id="GCKF01029328">
    <property type="protein sequence ID" value="JAG98001.1"/>
    <property type="molecule type" value="Transcribed_RNA"/>
</dbReference>
<evidence type="ECO:0000256" key="3">
    <source>
        <dbReference type="ARBA" id="ARBA00023163"/>
    </source>
</evidence>
<dbReference type="PANTHER" id="PTHR46807">
    <property type="entry name" value="TRANSCRIPTION FACTOR PIF3"/>
    <property type="match status" value="1"/>
</dbReference>
<feature type="compositionally biased region" description="Basic and acidic residues" evidence="5">
    <location>
        <begin position="91"/>
        <end position="114"/>
    </location>
</feature>
<evidence type="ECO:0000256" key="1">
    <source>
        <dbReference type="ARBA" id="ARBA00004123"/>
    </source>
</evidence>
<feature type="compositionally biased region" description="Basic and acidic residues" evidence="5">
    <location>
        <begin position="137"/>
        <end position="149"/>
    </location>
</feature>
<dbReference type="AlphaFoldDB" id="A0A0D6R5M0"/>
<dbReference type="CDD" id="cd11445">
    <property type="entry name" value="bHLH_AtPIF_like"/>
    <property type="match status" value="1"/>
</dbReference>
<keyword evidence="2" id="KW-0805">Transcription regulation</keyword>
<dbReference type="Gene3D" id="4.10.280.10">
    <property type="entry name" value="Helix-loop-helix DNA-binding domain"/>
    <property type="match status" value="1"/>
</dbReference>
<dbReference type="GO" id="GO:0046983">
    <property type="term" value="F:protein dimerization activity"/>
    <property type="evidence" value="ECO:0007669"/>
    <property type="project" value="InterPro"/>
</dbReference>
<keyword evidence="3" id="KW-0804">Transcription</keyword>
<evidence type="ECO:0000256" key="2">
    <source>
        <dbReference type="ARBA" id="ARBA00023015"/>
    </source>
</evidence>
<dbReference type="PANTHER" id="PTHR46807:SF1">
    <property type="entry name" value="TRANSCRIPTION FACTOR PIF3"/>
    <property type="match status" value="1"/>
</dbReference>
<dbReference type="FunFam" id="4.10.280.10:FF:000004">
    <property type="entry name" value="Basic helix-loop-helix transcription factor"/>
    <property type="match status" value="1"/>
</dbReference>
<organism evidence="7">
    <name type="scientific">Araucaria cunninghamii</name>
    <name type="common">Hoop pine</name>
    <name type="synonym">Moreton Bay pine</name>
    <dbReference type="NCBI Taxonomy" id="56994"/>
    <lineage>
        <taxon>Eukaryota</taxon>
        <taxon>Viridiplantae</taxon>
        <taxon>Streptophyta</taxon>
        <taxon>Embryophyta</taxon>
        <taxon>Tracheophyta</taxon>
        <taxon>Spermatophyta</taxon>
        <taxon>Pinopsida</taxon>
        <taxon>Pinidae</taxon>
        <taxon>Conifers II</taxon>
        <taxon>Araucariales</taxon>
        <taxon>Araucariaceae</taxon>
        <taxon>Araucaria</taxon>
    </lineage>
</organism>
<accession>A0A0D6R5M0</accession>
<dbReference type="InterPro" id="IPR011598">
    <property type="entry name" value="bHLH_dom"/>
</dbReference>
<feature type="region of interest" description="Disordered" evidence="5">
    <location>
        <begin position="71"/>
        <end position="149"/>
    </location>
</feature>
<evidence type="ECO:0000256" key="4">
    <source>
        <dbReference type="ARBA" id="ARBA00023242"/>
    </source>
</evidence>
<dbReference type="SUPFAM" id="SSF47459">
    <property type="entry name" value="HLH, helix-loop-helix DNA-binding domain"/>
    <property type="match status" value="1"/>
</dbReference>
<name>A0A0D6R5M0_ARACU</name>
<dbReference type="GO" id="GO:0005634">
    <property type="term" value="C:nucleus"/>
    <property type="evidence" value="ECO:0007669"/>
    <property type="project" value="UniProtKB-SubCell"/>
</dbReference>
<comment type="subcellular location">
    <subcellularLocation>
        <location evidence="1">Nucleus</location>
    </subcellularLocation>
</comment>
<dbReference type="Pfam" id="PF00010">
    <property type="entry name" value="HLH"/>
    <property type="match status" value="1"/>
</dbReference>
<feature type="compositionally biased region" description="Polar residues" evidence="5">
    <location>
        <begin position="122"/>
        <end position="133"/>
    </location>
</feature>
<evidence type="ECO:0000259" key="6">
    <source>
        <dbReference type="PROSITE" id="PS50888"/>
    </source>
</evidence>
<dbReference type="SMART" id="SM00353">
    <property type="entry name" value="HLH"/>
    <property type="match status" value="1"/>
</dbReference>
<sequence>MAQHTPEPVSRGLPWDECTFDRYCYSDLLGDSAVRTAASGNSIPGLLAYNDCGGLGYRRTHNGSLEGQFSGEAAATSSSGGSMISPGQSDKGPELRPKRAFKEAEDGAECHGEKAEEDSSENSKQPSTGTCSLKRSRAAEVHNLSEKRRRNRINEKMKALQNLIPNSNKTDKASMLDEAIDYLKKLQLQVQILSARSGLDLSSMCMLSEMPQLQIRQISKSYMNTGSAGVSLGIGGTTGLVDMIQGPARRPLLPLHDPYPGGLHNMAMPPMSSAGYDVHNCMEVPNKMDRLTSSVLPQVPTTSQENHSDVFLQQH</sequence>
<evidence type="ECO:0000256" key="5">
    <source>
        <dbReference type="SAM" id="MobiDB-lite"/>
    </source>
</evidence>
<protein>
    <recommendedName>
        <fullName evidence="6">BHLH domain-containing protein</fullName>
    </recommendedName>
</protein>
<dbReference type="InterPro" id="IPR047265">
    <property type="entry name" value="PIF1-like_bHLH"/>
</dbReference>
<keyword evidence="4" id="KW-0539">Nucleus</keyword>
<feature type="compositionally biased region" description="Low complexity" evidence="5">
    <location>
        <begin position="71"/>
        <end position="89"/>
    </location>
</feature>
<dbReference type="InterPro" id="IPR044273">
    <property type="entry name" value="PIF3-like"/>
</dbReference>
<reference evidence="7" key="1">
    <citation type="submission" date="2015-03" db="EMBL/GenBank/DDBJ databases">
        <title>A transcriptome of Araucaria cunninghamii, an australian fine timber species.</title>
        <authorList>
            <person name="Jing Yi C.J.Y."/>
            <person name="Yin San L.Y.S."/>
            <person name="Abdul Karim S.S."/>
            <person name="Wan Azmi N.N."/>
            <person name="Hercus R.R."/>
            <person name="Croft L.L."/>
        </authorList>
    </citation>
    <scope>NUCLEOTIDE SEQUENCE</scope>
    <source>
        <strain evidence="7">MI0301</strain>
        <tissue evidence="7">Leaf</tissue>
    </source>
</reference>
<dbReference type="InterPro" id="IPR036638">
    <property type="entry name" value="HLH_DNA-bd_sf"/>
</dbReference>
<dbReference type="GO" id="GO:0003700">
    <property type="term" value="F:DNA-binding transcription factor activity"/>
    <property type="evidence" value="ECO:0007669"/>
    <property type="project" value="InterPro"/>
</dbReference>
<evidence type="ECO:0000313" key="7">
    <source>
        <dbReference type="EMBL" id="JAG98001.1"/>
    </source>
</evidence>
<dbReference type="PROSITE" id="PS50888">
    <property type="entry name" value="BHLH"/>
    <property type="match status" value="1"/>
</dbReference>
<feature type="domain" description="BHLH" evidence="6">
    <location>
        <begin position="137"/>
        <end position="186"/>
    </location>
</feature>
<proteinExistence type="predicted"/>